<gene>
    <name evidence="2" type="ORF">Scep_019207</name>
</gene>
<dbReference type="PANTHER" id="PTHR37984:SF5">
    <property type="entry name" value="PROTEIN NYNRIN-LIKE"/>
    <property type="match status" value="1"/>
</dbReference>
<dbReference type="InterPro" id="IPR012337">
    <property type="entry name" value="RNaseH-like_sf"/>
</dbReference>
<feature type="domain" description="Integrase catalytic" evidence="1">
    <location>
        <begin position="1"/>
        <end position="83"/>
    </location>
</feature>
<proteinExistence type="predicted"/>
<evidence type="ECO:0000313" key="3">
    <source>
        <dbReference type="Proteomes" id="UP001419268"/>
    </source>
</evidence>
<sequence>MGHGYLGPSPLSIRAKKILDCKCRRFTKWVETEAVATITERKVQNFFWESIICRYGIPRVLVTDNGKQFDNIKFRNYCKELKI</sequence>
<dbReference type="GO" id="GO:0003676">
    <property type="term" value="F:nucleic acid binding"/>
    <property type="evidence" value="ECO:0007669"/>
    <property type="project" value="InterPro"/>
</dbReference>
<name>A0AAP0IAF2_9MAGN</name>
<evidence type="ECO:0000313" key="2">
    <source>
        <dbReference type="EMBL" id="KAK9111688.1"/>
    </source>
</evidence>
<dbReference type="EMBL" id="JBBNAG010000008">
    <property type="protein sequence ID" value="KAK9111688.1"/>
    <property type="molecule type" value="Genomic_DNA"/>
</dbReference>
<comment type="caution">
    <text evidence="2">The sequence shown here is derived from an EMBL/GenBank/DDBJ whole genome shotgun (WGS) entry which is preliminary data.</text>
</comment>
<reference evidence="2 3" key="1">
    <citation type="submission" date="2024-01" db="EMBL/GenBank/DDBJ databases">
        <title>Genome assemblies of Stephania.</title>
        <authorList>
            <person name="Yang L."/>
        </authorList>
    </citation>
    <scope>NUCLEOTIDE SEQUENCE [LARGE SCALE GENOMIC DNA]</scope>
    <source>
        <strain evidence="2">JXDWG</strain>
        <tissue evidence="2">Leaf</tissue>
    </source>
</reference>
<evidence type="ECO:0000259" key="1">
    <source>
        <dbReference type="PROSITE" id="PS50994"/>
    </source>
</evidence>
<dbReference type="InterPro" id="IPR036397">
    <property type="entry name" value="RNaseH_sf"/>
</dbReference>
<dbReference type="Proteomes" id="UP001419268">
    <property type="component" value="Unassembled WGS sequence"/>
</dbReference>
<accession>A0AAP0IAF2</accession>
<dbReference type="Gene3D" id="3.30.420.10">
    <property type="entry name" value="Ribonuclease H-like superfamily/Ribonuclease H"/>
    <property type="match status" value="1"/>
</dbReference>
<dbReference type="PANTHER" id="PTHR37984">
    <property type="entry name" value="PROTEIN CBG26694"/>
    <property type="match status" value="1"/>
</dbReference>
<organism evidence="2 3">
    <name type="scientific">Stephania cephalantha</name>
    <dbReference type="NCBI Taxonomy" id="152367"/>
    <lineage>
        <taxon>Eukaryota</taxon>
        <taxon>Viridiplantae</taxon>
        <taxon>Streptophyta</taxon>
        <taxon>Embryophyta</taxon>
        <taxon>Tracheophyta</taxon>
        <taxon>Spermatophyta</taxon>
        <taxon>Magnoliopsida</taxon>
        <taxon>Ranunculales</taxon>
        <taxon>Menispermaceae</taxon>
        <taxon>Menispermoideae</taxon>
        <taxon>Cissampelideae</taxon>
        <taxon>Stephania</taxon>
    </lineage>
</organism>
<dbReference type="SUPFAM" id="SSF53098">
    <property type="entry name" value="Ribonuclease H-like"/>
    <property type="match status" value="1"/>
</dbReference>
<dbReference type="GO" id="GO:0015074">
    <property type="term" value="P:DNA integration"/>
    <property type="evidence" value="ECO:0007669"/>
    <property type="project" value="InterPro"/>
</dbReference>
<dbReference type="InterPro" id="IPR050951">
    <property type="entry name" value="Retrovirus_Pol_polyprotein"/>
</dbReference>
<dbReference type="PROSITE" id="PS50994">
    <property type="entry name" value="INTEGRASE"/>
    <property type="match status" value="1"/>
</dbReference>
<protein>
    <recommendedName>
        <fullName evidence="1">Integrase catalytic domain-containing protein</fullName>
    </recommendedName>
</protein>
<dbReference type="InterPro" id="IPR001584">
    <property type="entry name" value="Integrase_cat-core"/>
</dbReference>
<keyword evidence="3" id="KW-1185">Reference proteome</keyword>
<dbReference type="AlphaFoldDB" id="A0AAP0IAF2"/>